<dbReference type="EMBL" id="UFQT01000919">
    <property type="protein sequence ID" value="SSX28005.1"/>
    <property type="molecule type" value="Genomic_DNA"/>
</dbReference>
<proteinExistence type="predicted"/>
<evidence type="ECO:0000313" key="2">
    <source>
        <dbReference type="EMBL" id="SSX28005.1"/>
    </source>
</evidence>
<organism evidence="2">
    <name type="scientific">Culicoides sonorensis</name>
    <name type="common">Biting midge</name>
    <dbReference type="NCBI Taxonomy" id="179676"/>
    <lineage>
        <taxon>Eukaryota</taxon>
        <taxon>Metazoa</taxon>
        <taxon>Ecdysozoa</taxon>
        <taxon>Arthropoda</taxon>
        <taxon>Hexapoda</taxon>
        <taxon>Insecta</taxon>
        <taxon>Pterygota</taxon>
        <taxon>Neoptera</taxon>
        <taxon>Endopterygota</taxon>
        <taxon>Diptera</taxon>
        <taxon>Nematocera</taxon>
        <taxon>Chironomoidea</taxon>
        <taxon>Ceratopogonidae</taxon>
        <taxon>Ceratopogoninae</taxon>
        <taxon>Culicoides</taxon>
        <taxon>Monoculicoides</taxon>
    </lineage>
</organism>
<dbReference type="VEuPathDB" id="VectorBase:CSON015026"/>
<reference evidence="1" key="1">
    <citation type="submission" date="2018-04" db="EMBL/GenBank/DDBJ databases">
        <authorList>
            <person name="Go L.Y."/>
            <person name="Mitchell J.A."/>
        </authorList>
    </citation>
    <scope>NUCLEOTIDE SEQUENCE</scope>
    <source>
        <tissue evidence="1">Whole organism</tissue>
    </source>
</reference>
<sequence length="69" mass="7926">MNSLEKKAHIYVFTVEKTQNYIEFAQGADSTSEKSPSTELPTRSLEERRRFIVKPTIINPDDTTIYSTT</sequence>
<accession>A0A336MCI6</accession>
<evidence type="ECO:0000313" key="1">
    <source>
        <dbReference type="EMBL" id="SSX07667.1"/>
    </source>
</evidence>
<dbReference type="EMBL" id="UFQS01000919">
    <property type="protein sequence ID" value="SSX07667.1"/>
    <property type="molecule type" value="Genomic_DNA"/>
</dbReference>
<reference evidence="2" key="2">
    <citation type="submission" date="2018-07" db="EMBL/GenBank/DDBJ databases">
        <authorList>
            <person name="Quirk P.G."/>
            <person name="Krulwich T.A."/>
        </authorList>
    </citation>
    <scope>NUCLEOTIDE SEQUENCE</scope>
</reference>
<dbReference type="AlphaFoldDB" id="A0A336MCI6"/>
<name>A0A336MCI6_CULSO</name>
<gene>
    <name evidence="2" type="primary">CSON015026</name>
</gene>
<protein>
    <submittedName>
        <fullName evidence="2">CSON015026 protein</fullName>
    </submittedName>
</protein>